<name>A0ACC7R4G2_KLEPN</name>
<gene>
    <name evidence="1" type="ORF">KC542_028375</name>
</gene>
<dbReference type="EMBL" id="JAGSGE020000135">
    <property type="protein sequence ID" value="MGD7042880.1"/>
    <property type="molecule type" value="Genomic_DNA"/>
</dbReference>
<organism evidence="1 2">
    <name type="scientific">Klebsiella pneumoniae subsp. pneumoniae</name>
    <dbReference type="NCBI Taxonomy" id="72407"/>
    <lineage>
        <taxon>Bacteria</taxon>
        <taxon>Pseudomonadati</taxon>
        <taxon>Pseudomonadota</taxon>
        <taxon>Gammaproteobacteria</taxon>
        <taxon>Enterobacterales</taxon>
        <taxon>Enterobacteriaceae</taxon>
        <taxon>Klebsiella/Raoultella group</taxon>
        <taxon>Klebsiella</taxon>
        <taxon>Klebsiella pneumoniae complex</taxon>
    </lineage>
</organism>
<evidence type="ECO:0000313" key="2">
    <source>
        <dbReference type="Proteomes" id="UP001444054"/>
    </source>
</evidence>
<dbReference type="Proteomes" id="UP001444054">
    <property type="component" value="Unassembled WGS sequence"/>
</dbReference>
<protein>
    <submittedName>
        <fullName evidence="1">Protein rep</fullName>
    </submittedName>
</protein>
<evidence type="ECO:0000313" key="1">
    <source>
        <dbReference type="EMBL" id="MGD7042880.1"/>
    </source>
</evidence>
<comment type="caution">
    <text evidence="1">The sequence shown here is derived from an EMBL/GenBank/DDBJ whole genome shotgun (WGS) entry which is preliminary data.</text>
</comment>
<reference evidence="1" key="1">
    <citation type="journal article" date="2025" name="Microbiol. Spectr.">
        <title>Antimicrobial resistance and phylogenetic lineages of KPC-2-producing blood-borne Klebsiella pneumoniae subsp. pneumoniae from Kolkata, India during 2015-2024: Emergence of Klebsiella pneumoniae subsp. pneumoniae with blaKPC-2, blaNDM, and blaOXA-48-like triple carbapenemases.</title>
        <authorList>
            <person name="Halder G."/>
            <person name="Chaudhuri B.N."/>
            <person name="Veeraraghavan B."/>
            <person name="Denny P."/>
            <person name="Dutta P."/>
            <person name="Chakraborty M."/>
            <person name="Khan U.R."/>
            <person name="Ganguly S.S."/>
            <person name="Mandal S."/>
            <person name="Upadhyaya Y.P."/>
            <person name="Biswas B."/>
            <person name="Chakraborty A."/>
            <person name="Maiti S."/>
            <person name="Mondal H."/>
            <person name="Pal S."/>
            <person name="Dutta S."/>
        </authorList>
    </citation>
    <scope>NUCLEOTIDE SEQUENCE</scope>
    <source>
        <strain evidence="1">FTCR7</strain>
    </source>
</reference>
<proteinExistence type="predicted"/>
<accession>A0ACC7R4G2</accession>
<sequence>MVADPTGFLELTRQTHKRRFVANGGAIKAVLKLDQETDGYMVIGDVISEGDDVGSRIAFVWKSEVKKYRRSPTKEKSDSD</sequence>
<reference evidence="1" key="2">
    <citation type="submission" date="2025-04" db="EMBL/GenBank/DDBJ databases">
        <authorList>
            <person name="Halder G."/>
            <person name="Chaudhuri B."/>
            <person name="Dutta S."/>
        </authorList>
    </citation>
    <scope>NUCLEOTIDE SEQUENCE</scope>
    <source>
        <strain evidence="1">FTCR7</strain>
    </source>
</reference>
<feature type="non-terminal residue" evidence="1">
    <location>
        <position position="1"/>
    </location>
</feature>